<protein>
    <submittedName>
        <fullName evidence="1">Uncharacterized protein</fullName>
    </submittedName>
</protein>
<reference evidence="1" key="2">
    <citation type="submission" date="2023-05" db="EMBL/GenBank/DDBJ databases">
        <authorList>
            <person name="Fouks B."/>
        </authorList>
    </citation>
    <scope>NUCLEOTIDE SEQUENCE</scope>
    <source>
        <strain evidence="1">Stay&amp;Tobe</strain>
        <tissue evidence="1">Testes</tissue>
    </source>
</reference>
<organism evidence="1 2">
    <name type="scientific">Diploptera punctata</name>
    <name type="common">Pacific beetle cockroach</name>
    <dbReference type="NCBI Taxonomy" id="6984"/>
    <lineage>
        <taxon>Eukaryota</taxon>
        <taxon>Metazoa</taxon>
        <taxon>Ecdysozoa</taxon>
        <taxon>Arthropoda</taxon>
        <taxon>Hexapoda</taxon>
        <taxon>Insecta</taxon>
        <taxon>Pterygota</taxon>
        <taxon>Neoptera</taxon>
        <taxon>Polyneoptera</taxon>
        <taxon>Dictyoptera</taxon>
        <taxon>Blattodea</taxon>
        <taxon>Blaberoidea</taxon>
        <taxon>Blaberidae</taxon>
        <taxon>Diplopterinae</taxon>
        <taxon>Diploptera</taxon>
    </lineage>
</organism>
<proteinExistence type="predicted"/>
<dbReference type="AlphaFoldDB" id="A0AAD7ZCN0"/>
<reference evidence="1" key="1">
    <citation type="journal article" date="2023" name="IScience">
        <title>Live-bearing cockroach genome reveals convergent evolutionary mechanisms linked to viviparity in insects and beyond.</title>
        <authorList>
            <person name="Fouks B."/>
            <person name="Harrison M.C."/>
            <person name="Mikhailova A.A."/>
            <person name="Marchal E."/>
            <person name="English S."/>
            <person name="Carruthers M."/>
            <person name="Jennings E.C."/>
            <person name="Chiamaka E.L."/>
            <person name="Frigard R.A."/>
            <person name="Pippel M."/>
            <person name="Attardo G.M."/>
            <person name="Benoit J.B."/>
            <person name="Bornberg-Bauer E."/>
            <person name="Tobe S.S."/>
        </authorList>
    </citation>
    <scope>NUCLEOTIDE SEQUENCE</scope>
    <source>
        <strain evidence="1">Stay&amp;Tobe</strain>
    </source>
</reference>
<evidence type="ECO:0000313" key="1">
    <source>
        <dbReference type="EMBL" id="KAJ9577867.1"/>
    </source>
</evidence>
<feature type="non-terminal residue" evidence="1">
    <location>
        <position position="55"/>
    </location>
</feature>
<sequence>IFSKALYPGILQDEILIFIYPRFLIVYNETISRSALSFHFLIIKISVIVSLITSV</sequence>
<dbReference type="Proteomes" id="UP001233999">
    <property type="component" value="Unassembled WGS sequence"/>
</dbReference>
<evidence type="ECO:0000313" key="2">
    <source>
        <dbReference type="Proteomes" id="UP001233999"/>
    </source>
</evidence>
<gene>
    <name evidence="1" type="ORF">L9F63_025273</name>
</gene>
<dbReference type="EMBL" id="JASPKZ010009288">
    <property type="protein sequence ID" value="KAJ9577867.1"/>
    <property type="molecule type" value="Genomic_DNA"/>
</dbReference>
<name>A0AAD7ZCN0_DIPPU</name>
<keyword evidence="2" id="KW-1185">Reference proteome</keyword>
<comment type="caution">
    <text evidence="1">The sequence shown here is derived from an EMBL/GenBank/DDBJ whole genome shotgun (WGS) entry which is preliminary data.</text>
</comment>
<feature type="non-terminal residue" evidence="1">
    <location>
        <position position="1"/>
    </location>
</feature>
<accession>A0AAD7ZCN0</accession>